<proteinExistence type="predicted"/>
<dbReference type="PANTHER" id="PTHR34818:SF1">
    <property type="entry name" value="PROTEIN BLI-3"/>
    <property type="match status" value="1"/>
</dbReference>
<evidence type="ECO:0000313" key="2">
    <source>
        <dbReference type="EMBL" id="SOE70643.1"/>
    </source>
</evidence>
<evidence type="ECO:0000313" key="3">
    <source>
        <dbReference type="Proteomes" id="UP000219440"/>
    </source>
</evidence>
<dbReference type="OrthoDB" id="1432662at2"/>
<organism evidence="2 3">
    <name type="scientific">Salinibacterium xinjiangense</name>
    <dbReference type="NCBI Taxonomy" id="386302"/>
    <lineage>
        <taxon>Bacteria</taxon>
        <taxon>Bacillati</taxon>
        <taxon>Actinomycetota</taxon>
        <taxon>Actinomycetes</taxon>
        <taxon>Micrococcales</taxon>
        <taxon>Microbacteriaceae</taxon>
        <taxon>Salinibacterium</taxon>
    </lineage>
</organism>
<sequence>MTHDDDLKTINDIIKSTRFASVTTRTSTGDLVSRPLAVLGHEFEGTVWFFTQEPSPKTADIAFDEHVNVTYIDGQNTVSLAGIATVSRDQARIDEFWNPFAGSWFEDGRADPTVALLQVDATSIEYWDIDKPAIARAFEVVKGIITRSTPNVGENRTIQL</sequence>
<dbReference type="SUPFAM" id="SSF50475">
    <property type="entry name" value="FMN-binding split barrel"/>
    <property type="match status" value="1"/>
</dbReference>
<dbReference type="InterPro" id="IPR038725">
    <property type="entry name" value="YdaG_split_barrel_FMN-bd"/>
</dbReference>
<evidence type="ECO:0000259" key="1">
    <source>
        <dbReference type="Pfam" id="PF16242"/>
    </source>
</evidence>
<keyword evidence="3" id="KW-1185">Reference proteome</keyword>
<feature type="domain" description="General stress protein FMN-binding split barrel" evidence="1">
    <location>
        <begin position="5"/>
        <end position="151"/>
    </location>
</feature>
<dbReference type="Proteomes" id="UP000219440">
    <property type="component" value="Unassembled WGS sequence"/>
</dbReference>
<accession>A0A2C8ZX32</accession>
<dbReference type="RefSeq" id="WP_097061330.1">
    <property type="nucleotide sequence ID" value="NZ_BMLC01000003.1"/>
</dbReference>
<gene>
    <name evidence="2" type="ORF">SAMN06296378_2282</name>
</gene>
<dbReference type="Gene3D" id="2.30.110.10">
    <property type="entry name" value="Electron Transport, Fmn-binding Protein, Chain A"/>
    <property type="match status" value="1"/>
</dbReference>
<dbReference type="PANTHER" id="PTHR34818">
    <property type="entry name" value="PROTEIN BLI-3"/>
    <property type="match status" value="1"/>
</dbReference>
<dbReference type="InterPro" id="IPR012349">
    <property type="entry name" value="Split_barrel_FMN-bd"/>
</dbReference>
<dbReference type="Pfam" id="PF16242">
    <property type="entry name" value="Pyrid_ox_like"/>
    <property type="match status" value="1"/>
</dbReference>
<protein>
    <submittedName>
        <fullName evidence="2">General stress protein 26</fullName>
    </submittedName>
</protein>
<dbReference type="InterPro" id="IPR052917">
    <property type="entry name" value="Stress-Dev_Protein"/>
</dbReference>
<dbReference type="AlphaFoldDB" id="A0A2C8ZX32"/>
<reference evidence="2 3" key="1">
    <citation type="submission" date="2017-09" db="EMBL/GenBank/DDBJ databases">
        <authorList>
            <person name="Ehlers B."/>
            <person name="Leendertz F.H."/>
        </authorList>
    </citation>
    <scope>NUCLEOTIDE SEQUENCE [LARGE SCALE GENOMIC DNA]</scope>
    <source>
        <strain evidence="2 3">CGMCC 1.05381</strain>
    </source>
</reference>
<name>A0A2C8ZX32_9MICO</name>
<dbReference type="EMBL" id="OCST01000004">
    <property type="protein sequence ID" value="SOE70643.1"/>
    <property type="molecule type" value="Genomic_DNA"/>
</dbReference>